<evidence type="ECO:0000313" key="4">
    <source>
        <dbReference type="Proteomes" id="UP001208771"/>
    </source>
</evidence>
<evidence type="ECO:0000256" key="2">
    <source>
        <dbReference type="PIRSR" id="PIRSR613078-2"/>
    </source>
</evidence>
<sequence length="209" mass="22937">MKDVFVVTHTQSVHHVENRVGGWYDTGLTEKGLRDAGAVAGRLVAMIGGGPVEIFSSDLLRATQTAEVIAGRLGQHVSRTADLREISYGAAGGKPQEWLDARQVPAPEDNRLDHRGGVDDAETRREFAARIYRGMDAILARPCETQIVVTHGFALTFVIAAWIGMPLEAVGRVSFPARSGSLTHLRQDDYWRNRAVLRLADISHLAEEE</sequence>
<organism evidence="3 4">
    <name type="scientific">Ectorhizobium quercum</name>
    <dbReference type="NCBI Taxonomy" id="2965071"/>
    <lineage>
        <taxon>Bacteria</taxon>
        <taxon>Pseudomonadati</taxon>
        <taxon>Pseudomonadota</taxon>
        <taxon>Alphaproteobacteria</taxon>
        <taxon>Hyphomicrobiales</taxon>
        <taxon>Rhizobiaceae</taxon>
        <taxon>Ectorhizobium</taxon>
    </lineage>
</organism>
<dbReference type="SUPFAM" id="SSF53254">
    <property type="entry name" value="Phosphoglycerate mutase-like"/>
    <property type="match status" value="1"/>
</dbReference>
<dbReference type="Gene3D" id="3.40.50.1240">
    <property type="entry name" value="Phosphoglycerate mutase-like"/>
    <property type="match status" value="1"/>
</dbReference>
<dbReference type="PANTHER" id="PTHR48100:SF1">
    <property type="entry name" value="HISTIDINE PHOSPHATASE FAMILY PROTEIN-RELATED"/>
    <property type="match status" value="1"/>
</dbReference>
<dbReference type="RefSeq" id="WP_306409531.1">
    <property type="nucleotide sequence ID" value="NZ_JANFPI010000001.1"/>
</dbReference>
<proteinExistence type="predicted"/>
<dbReference type="InterPro" id="IPR050275">
    <property type="entry name" value="PGM_Phosphatase"/>
</dbReference>
<feature type="active site" description="Tele-phosphohistidine intermediate" evidence="1">
    <location>
        <position position="9"/>
    </location>
</feature>
<evidence type="ECO:0000256" key="1">
    <source>
        <dbReference type="PIRSR" id="PIRSR613078-1"/>
    </source>
</evidence>
<accession>A0AAE3MX80</accession>
<name>A0AAE3MX80_9HYPH</name>
<comment type="caution">
    <text evidence="3">The sequence shown here is derived from an EMBL/GenBank/DDBJ whole genome shotgun (WGS) entry which is preliminary data.</text>
</comment>
<dbReference type="CDD" id="cd07067">
    <property type="entry name" value="HP_PGM_like"/>
    <property type="match status" value="1"/>
</dbReference>
<protein>
    <submittedName>
        <fullName evidence="3">Histidine phosphatase family protein</fullName>
    </submittedName>
</protein>
<dbReference type="InterPro" id="IPR013078">
    <property type="entry name" value="His_Pase_superF_clade-1"/>
</dbReference>
<keyword evidence="4" id="KW-1185">Reference proteome</keyword>
<feature type="active site" description="Proton donor/acceptor" evidence="1">
    <location>
        <position position="85"/>
    </location>
</feature>
<dbReference type="SMART" id="SM00855">
    <property type="entry name" value="PGAM"/>
    <property type="match status" value="1"/>
</dbReference>
<feature type="binding site" evidence="2">
    <location>
        <position position="61"/>
    </location>
    <ligand>
        <name>substrate</name>
    </ligand>
</feature>
<evidence type="ECO:0000313" key="3">
    <source>
        <dbReference type="EMBL" id="MCX8995759.1"/>
    </source>
</evidence>
<feature type="binding site" evidence="2">
    <location>
        <begin position="85"/>
        <end position="88"/>
    </location>
    <ligand>
        <name>substrate</name>
    </ligand>
</feature>
<dbReference type="InterPro" id="IPR029033">
    <property type="entry name" value="His_PPase_superfam"/>
</dbReference>
<dbReference type="Proteomes" id="UP001208771">
    <property type="component" value="Unassembled WGS sequence"/>
</dbReference>
<dbReference type="GO" id="GO:0005737">
    <property type="term" value="C:cytoplasm"/>
    <property type="evidence" value="ECO:0007669"/>
    <property type="project" value="TreeGrafter"/>
</dbReference>
<reference evidence="3" key="1">
    <citation type="submission" date="2022-07" db="EMBL/GenBank/DDBJ databases">
        <title>Ectorhizobium quercum gen.nov., sp. nov.</title>
        <authorList>
            <person name="Ma T."/>
            <person name="Li Y."/>
        </authorList>
    </citation>
    <scope>NUCLEOTIDE SEQUENCE</scope>
    <source>
        <strain evidence="3">BDR2-2</strain>
    </source>
</reference>
<dbReference type="Pfam" id="PF00300">
    <property type="entry name" value="His_Phos_1"/>
    <property type="match status" value="1"/>
</dbReference>
<gene>
    <name evidence="3" type="ORF">NOF55_01420</name>
</gene>
<dbReference type="EMBL" id="JANFPI010000001">
    <property type="protein sequence ID" value="MCX8995759.1"/>
    <property type="molecule type" value="Genomic_DNA"/>
</dbReference>
<dbReference type="AlphaFoldDB" id="A0AAE3MX80"/>
<dbReference type="PANTHER" id="PTHR48100">
    <property type="entry name" value="BROAD-SPECIFICITY PHOSPHATASE YOR283W-RELATED"/>
    <property type="match status" value="1"/>
</dbReference>
<dbReference type="GO" id="GO:0016791">
    <property type="term" value="F:phosphatase activity"/>
    <property type="evidence" value="ECO:0007669"/>
    <property type="project" value="TreeGrafter"/>
</dbReference>